<comment type="similarity">
    <text evidence="1">Belongs to the universal stress protein A family.</text>
</comment>
<dbReference type="Proteomes" id="UP001597052">
    <property type="component" value="Unassembled WGS sequence"/>
</dbReference>
<proteinExistence type="inferred from homology"/>
<evidence type="ECO:0000313" key="3">
    <source>
        <dbReference type="EMBL" id="MFD1640337.1"/>
    </source>
</evidence>
<accession>A0ABD6D2P9</accession>
<dbReference type="PANTHER" id="PTHR46268:SF6">
    <property type="entry name" value="UNIVERSAL STRESS PROTEIN UP12"/>
    <property type="match status" value="1"/>
</dbReference>
<gene>
    <name evidence="3" type="ORF">ACFSBW_00420</name>
</gene>
<evidence type="ECO:0000259" key="2">
    <source>
        <dbReference type="Pfam" id="PF00582"/>
    </source>
</evidence>
<comment type="caution">
    <text evidence="3">The sequence shown here is derived from an EMBL/GenBank/DDBJ whole genome shotgun (WGS) entry which is preliminary data.</text>
</comment>
<name>A0ABD6D2P9_9EURY</name>
<dbReference type="EMBL" id="JBHUDM010000001">
    <property type="protein sequence ID" value="MFD1640337.1"/>
    <property type="molecule type" value="Genomic_DNA"/>
</dbReference>
<dbReference type="PRINTS" id="PR01438">
    <property type="entry name" value="UNVRSLSTRESS"/>
</dbReference>
<protein>
    <submittedName>
        <fullName evidence="3">Universal stress protein</fullName>
    </submittedName>
</protein>
<dbReference type="Pfam" id="PF00582">
    <property type="entry name" value="Usp"/>
    <property type="match status" value="1"/>
</dbReference>
<keyword evidence="4" id="KW-1185">Reference proteome</keyword>
<sequence length="151" mass="15919">MFETILIATDGSDSVRRAVAVALDLADRFDATVHALSIVDAGEVDSSPEAVSEQLRTALSEQADEALTAIAASTDQPVQTAVREGRPATEISNYAREIDADVVATGTRGRHGENRFLIGSVAERVVRTCPVPVLTVRQLEAADEGSEAEAA</sequence>
<dbReference type="AlphaFoldDB" id="A0ABD6D2P9"/>
<feature type="domain" description="UspA" evidence="2">
    <location>
        <begin position="1"/>
        <end position="137"/>
    </location>
</feature>
<evidence type="ECO:0000313" key="4">
    <source>
        <dbReference type="Proteomes" id="UP001597052"/>
    </source>
</evidence>
<dbReference type="Gene3D" id="3.40.50.620">
    <property type="entry name" value="HUPs"/>
    <property type="match status" value="1"/>
</dbReference>
<dbReference type="RefSeq" id="WP_256397342.1">
    <property type="nucleotide sequence ID" value="NZ_JANHDJ010000007.1"/>
</dbReference>
<dbReference type="InterPro" id="IPR014729">
    <property type="entry name" value="Rossmann-like_a/b/a_fold"/>
</dbReference>
<dbReference type="CDD" id="cd00293">
    <property type="entry name" value="USP-like"/>
    <property type="match status" value="1"/>
</dbReference>
<dbReference type="InterPro" id="IPR006015">
    <property type="entry name" value="Universal_stress_UspA"/>
</dbReference>
<dbReference type="SUPFAM" id="SSF52402">
    <property type="entry name" value="Adenine nucleotide alpha hydrolases-like"/>
    <property type="match status" value="1"/>
</dbReference>
<reference evidence="3 4" key="1">
    <citation type="journal article" date="2019" name="Int. J. Syst. Evol. Microbiol.">
        <title>The Global Catalogue of Microorganisms (GCM) 10K type strain sequencing project: providing services to taxonomists for standard genome sequencing and annotation.</title>
        <authorList>
            <consortium name="The Broad Institute Genomics Platform"/>
            <consortium name="The Broad Institute Genome Sequencing Center for Infectious Disease"/>
            <person name="Wu L."/>
            <person name="Ma J."/>
        </authorList>
    </citation>
    <scope>NUCLEOTIDE SEQUENCE [LARGE SCALE GENOMIC DNA]</scope>
    <source>
        <strain evidence="3 4">CGMCC 1.10593</strain>
    </source>
</reference>
<organism evidence="3 4">
    <name type="scientific">Halohasta litorea</name>
    <dbReference type="NCBI Taxonomy" id="869891"/>
    <lineage>
        <taxon>Archaea</taxon>
        <taxon>Methanobacteriati</taxon>
        <taxon>Methanobacteriota</taxon>
        <taxon>Stenosarchaea group</taxon>
        <taxon>Halobacteria</taxon>
        <taxon>Halobacteriales</taxon>
        <taxon>Haloferacaceae</taxon>
        <taxon>Halohasta</taxon>
    </lineage>
</organism>
<dbReference type="InterPro" id="IPR006016">
    <property type="entry name" value="UspA"/>
</dbReference>
<evidence type="ECO:0000256" key="1">
    <source>
        <dbReference type="ARBA" id="ARBA00008791"/>
    </source>
</evidence>
<dbReference type="PANTHER" id="PTHR46268">
    <property type="entry name" value="STRESS RESPONSE PROTEIN NHAX"/>
    <property type="match status" value="1"/>
</dbReference>